<name>A0ABV6R5T4_9CAUL</name>
<keyword evidence="3" id="KW-0378">Hydrolase</keyword>
<protein>
    <submittedName>
        <fullName evidence="3">Cell wall hydrolase</fullName>
    </submittedName>
</protein>
<dbReference type="Proteomes" id="UP001589906">
    <property type="component" value="Unassembled WGS sequence"/>
</dbReference>
<comment type="caution">
    <text evidence="3">The sequence shown here is derived from an EMBL/GenBank/DDBJ whole genome shotgun (WGS) entry which is preliminary data.</text>
</comment>
<keyword evidence="1" id="KW-0175">Coiled coil</keyword>
<feature type="chain" id="PRO_5045455318" evidence="2">
    <location>
        <begin position="20"/>
        <end position="146"/>
    </location>
</feature>
<evidence type="ECO:0000256" key="1">
    <source>
        <dbReference type="SAM" id="Coils"/>
    </source>
</evidence>
<evidence type="ECO:0000313" key="3">
    <source>
        <dbReference type="EMBL" id="MFC0634008.1"/>
    </source>
</evidence>
<keyword evidence="2" id="KW-0732">Signal</keyword>
<sequence>MKTVSLIALSLLIAAPVAAQDPVADLLRGEPDAPAADAEQDPAELRTTAALNAEIVAQNDLAAQAEKAAATDQRQSYEAELEAYQRSVAETEAKAEADRQAYEAELARHEAEHQRRMALWREVSEACRRGDTERCRVGRLALENGG</sequence>
<evidence type="ECO:0000256" key="2">
    <source>
        <dbReference type="SAM" id="SignalP"/>
    </source>
</evidence>
<gene>
    <name evidence="3" type="ORF">ACFFGE_08965</name>
</gene>
<reference evidence="3 4" key="1">
    <citation type="submission" date="2024-09" db="EMBL/GenBank/DDBJ databases">
        <authorList>
            <person name="Sun Q."/>
            <person name="Mori K."/>
        </authorList>
    </citation>
    <scope>NUCLEOTIDE SEQUENCE [LARGE SCALE GENOMIC DNA]</scope>
    <source>
        <strain evidence="3 4">NCAIM B.02621</strain>
    </source>
</reference>
<keyword evidence="4" id="KW-1185">Reference proteome</keyword>
<dbReference type="EMBL" id="JBHLSW010000006">
    <property type="protein sequence ID" value="MFC0634008.1"/>
    <property type="molecule type" value="Genomic_DNA"/>
</dbReference>
<feature type="signal peptide" evidence="2">
    <location>
        <begin position="1"/>
        <end position="19"/>
    </location>
</feature>
<dbReference type="GO" id="GO:0016787">
    <property type="term" value="F:hydrolase activity"/>
    <property type="evidence" value="ECO:0007669"/>
    <property type="project" value="UniProtKB-KW"/>
</dbReference>
<evidence type="ECO:0000313" key="4">
    <source>
        <dbReference type="Proteomes" id="UP001589906"/>
    </source>
</evidence>
<accession>A0ABV6R5T4</accession>
<dbReference type="RefSeq" id="WP_376835982.1">
    <property type="nucleotide sequence ID" value="NZ_JBHLSW010000006.1"/>
</dbReference>
<organism evidence="3 4">
    <name type="scientific">Brevundimonas balnearis</name>
    <dbReference type="NCBI Taxonomy" id="1572858"/>
    <lineage>
        <taxon>Bacteria</taxon>
        <taxon>Pseudomonadati</taxon>
        <taxon>Pseudomonadota</taxon>
        <taxon>Alphaproteobacteria</taxon>
        <taxon>Caulobacterales</taxon>
        <taxon>Caulobacteraceae</taxon>
        <taxon>Brevundimonas</taxon>
    </lineage>
</organism>
<proteinExistence type="predicted"/>
<feature type="coiled-coil region" evidence="1">
    <location>
        <begin position="67"/>
        <end position="112"/>
    </location>
</feature>